<evidence type="ECO:0000256" key="5">
    <source>
        <dbReference type="ARBA" id="ARBA00023237"/>
    </source>
</evidence>
<keyword evidence="6" id="KW-0449">Lipoprotein</keyword>
<sequence length="38" mass="3967">MAKVLKAAMLLTVLAVAGCGQTGPLYHPADDVQQTQPE</sequence>
<dbReference type="Proteomes" id="UP000838672">
    <property type="component" value="Unassembled WGS sequence"/>
</dbReference>
<feature type="chain" id="PRO_5045864994" description="Lipopeptide" evidence="7">
    <location>
        <begin position="18"/>
        <end position="38"/>
    </location>
</feature>
<dbReference type="EMBL" id="CAKLDI010000001">
    <property type="protein sequence ID" value="CAH0534733.1"/>
    <property type="molecule type" value="Genomic_DNA"/>
</dbReference>
<dbReference type="Pfam" id="PF13627">
    <property type="entry name" value="LptM_cons"/>
    <property type="match status" value="1"/>
</dbReference>
<keyword evidence="5" id="KW-0998">Cell outer membrane</keyword>
<dbReference type="PROSITE" id="PS51257">
    <property type="entry name" value="PROKAR_LIPOPROTEIN"/>
    <property type="match status" value="1"/>
</dbReference>
<dbReference type="RefSeq" id="WP_237467762.1">
    <property type="nucleotide sequence ID" value="NZ_CAKLDI010000001.1"/>
</dbReference>
<name>A0ABM8ZWK6_9VIBR</name>
<keyword evidence="9" id="KW-1185">Reference proteome</keyword>
<evidence type="ECO:0000313" key="9">
    <source>
        <dbReference type="Proteomes" id="UP000838672"/>
    </source>
</evidence>
<evidence type="ECO:0000256" key="7">
    <source>
        <dbReference type="SAM" id="SignalP"/>
    </source>
</evidence>
<evidence type="ECO:0000313" key="8">
    <source>
        <dbReference type="EMBL" id="CAH0534733.1"/>
    </source>
</evidence>
<evidence type="ECO:0000256" key="3">
    <source>
        <dbReference type="ARBA" id="ARBA00023136"/>
    </source>
</evidence>
<evidence type="ECO:0000256" key="2">
    <source>
        <dbReference type="ARBA" id="ARBA00022729"/>
    </source>
</evidence>
<keyword evidence="3" id="KW-0472">Membrane</keyword>
<organism evidence="8 9">
    <name type="scientific">Vibrio stylophorae</name>
    <dbReference type="NCBI Taxonomy" id="659351"/>
    <lineage>
        <taxon>Bacteria</taxon>
        <taxon>Pseudomonadati</taxon>
        <taxon>Pseudomonadota</taxon>
        <taxon>Gammaproteobacteria</taxon>
        <taxon>Vibrionales</taxon>
        <taxon>Vibrionaceae</taxon>
        <taxon>Vibrio</taxon>
    </lineage>
</organism>
<reference evidence="8" key="1">
    <citation type="submission" date="2021-11" db="EMBL/GenBank/DDBJ databases">
        <authorList>
            <person name="Rodrigo-Torres L."/>
            <person name="Arahal R. D."/>
            <person name="Lucena T."/>
        </authorList>
    </citation>
    <scope>NUCLEOTIDE SEQUENCE</scope>
    <source>
        <strain evidence="8">CECT 7929</strain>
    </source>
</reference>
<evidence type="ECO:0000256" key="1">
    <source>
        <dbReference type="ARBA" id="ARBA00004459"/>
    </source>
</evidence>
<dbReference type="InterPro" id="IPR032831">
    <property type="entry name" value="LptM_cons"/>
</dbReference>
<gene>
    <name evidence="8" type="ORF">VST7929_02683</name>
</gene>
<evidence type="ECO:0000256" key="6">
    <source>
        <dbReference type="ARBA" id="ARBA00023288"/>
    </source>
</evidence>
<proteinExistence type="predicted"/>
<feature type="signal peptide" evidence="7">
    <location>
        <begin position="1"/>
        <end position="17"/>
    </location>
</feature>
<evidence type="ECO:0000256" key="4">
    <source>
        <dbReference type="ARBA" id="ARBA00023139"/>
    </source>
</evidence>
<comment type="caution">
    <text evidence="8">The sequence shown here is derived from an EMBL/GenBank/DDBJ whole genome shotgun (WGS) entry which is preliminary data.</text>
</comment>
<evidence type="ECO:0008006" key="10">
    <source>
        <dbReference type="Google" id="ProtNLM"/>
    </source>
</evidence>
<keyword evidence="4" id="KW-0564">Palmitate</keyword>
<keyword evidence="2 7" id="KW-0732">Signal</keyword>
<dbReference type="NCBIfam" id="NF047847">
    <property type="entry name" value="SS_mature_LptM"/>
    <property type="match status" value="1"/>
</dbReference>
<comment type="subcellular location">
    <subcellularLocation>
        <location evidence="1">Cell outer membrane</location>
        <topology evidence="1">Lipid-anchor</topology>
    </subcellularLocation>
</comment>
<accession>A0ABM8ZWK6</accession>
<protein>
    <recommendedName>
        <fullName evidence="10">Lipopeptide</fullName>
    </recommendedName>
</protein>